<protein>
    <submittedName>
        <fullName evidence="1">Uncharacterized protein</fullName>
    </submittedName>
</protein>
<proteinExistence type="predicted"/>
<name>A0A1W1HD24_9BACT</name>
<evidence type="ECO:0000313" key="1">
    <source>
        <dbReference type="EMBL" id="SLM30401.1"/>
    </source>
</evidence>
<gene>
    <name evidence="1" type="ORF">MTBBW1_2210005</name>
</gene>
<dbReference type="EMBL" id="FWEV01000137">
    <property type="protein sequence ID" value="SLM30401.1"/>
    <property type="molecule type" value="Genomic_DNA"/>
</dbReference>
<evidence type="ECO:0000313" key="2">
    <source>
        <dbReference type="Proteomes" id="UP000191931"/>
    </source>
</evidence>
<accession>A0A1W1HD24</accession>
<organism evidence="1 2">
    <name type="scientific">Desulfamplus magnetovallimortis</name>
    <dbReference type="NCBI Taxonomy" id="1246637"/>
    <lineage>
        <taxon>Bacteria</taxon>
        <taxon>Pseudomonadati</taxon>
        <taxon>Thermodesulfobacteriota</taxon>
        <taxon>Desulfobacteria</taxon>
        <taxon>Desulfobacterales</taxon>
        <taxon>Desulfobacteraceae</taxon>
        <taxon>Desulfamplus</taxon>
    </lineage>
</organism>
<reference evidence="1 2" key="1">
    <citation type="submission" date="2017-03" db="EMBL/GenBank/DDBJ databases">
        <authorList>
            <person name="Afonso C.L."/>
            <person name="Miller P.J."/>
            <person name="Scott M.A."/>
            <person name="Spackman E."/>
            <person name="Goraichik I."/>
            <person name="Dimitrov K.M."/>
            <person name="Suarez D.L."/>
            <person name="Swayne D.E."/>
        </authorList>
    </citation>
    <scope>NUCLEOTIDE SEQUENCE [LARGE SCALE GENOMIC DNA]</scope>
    <source>
        <strain evidence="1">PRJEB14757</strain>
    </source>
</reference>
<sequence>MGYSLILVHFEIINPQKANRANGKKTEIWLIGLASLNTGFHGAETAKPTVLPAIGTKKIKI</sequence>
<dbReference type="AlphaFoldDB" id="A0A1W1HD24"/>
<dbReference type="Proteomes" id="UP000191931">
    <property type="component" value="Unassembled WGS sequence"/>
</dbReference>
<keyword evidence="2" id="KW-1185">Reference proteome</keyword>